<dbReference type="Proteomes" id="UP000236316">
    <property type="component" value="Segment"/>
</dbReference>
<keyword evidence="2" id="KW-1185">Reference proteome</keyword>
<dbReference type="RefSeq" id="YP_009449392.1">
    <property type="nucleotide sequence ID" value="NC_036594.1"/>
</dbReference>
<organism evidence="1">
    <name type="scientific">Orpheovirus IHUMI-LCC2</name>
    <dbReference type="NCBI Taxonomy" id="2023057"/>
    <lineage>
        <taxon>Viruses</taxon>
        <taxon>Varidnaviria</taxon>
        <taxon>Bamfordvirae</taxon>
        <taxon>Nucleocytoviricota</taxon>
        <taxon>Megaviricetes</taxon>
        <taxon>Pimascovirales</taxon>
        <taxon>Ocovirineae</taxon>
        <taxon>Orpheoviridae</taxon>
        <taxon>Alphaorpheovirus</taxon>
        <taxon>Alphaorpheovirus massiliense</taxon>
    </lineage>
</organism>
<sequence length="135" mass="16444">MESFREFVKINNMKIDHFYNDNHYNYDDACDIISNELLRLLKENPKLGREYINLGLCLQWEDAEDALQYYISSSQTNIKEDDDDRWKICQSWLHTGFTYNKKILELHDMYMIVAQKNGYNNILEEEKRRYWDILN</sequence>
<protein>
    <submittedName>
        <fullName evidence="1">Uncharacterized protein</fullName>
    </submittedName>
</protein>
<gene>
    <name evidence="1" type="ORF">ORPV_1186</name>
</gene>
<dbReference type="GeneID" id="35381859"/>
<reference evidence="1" key="1">
    <citation type="submission" date="2017-08" db="EMBL/GenBank/DDBJ databases">
        <authorList>
            <consortium name="Urmite Genomes"/>
        </authorList>
    </citation>
    <scope>NUCLEOTIDE SEQUENCE [LARGE SCALE GENOMIC DNA]</scope>
    <source>
        <strain evidence="1">IHUMI-LCC2</strain>
    </source>
</reference>
<evidence type="ECO:0000313" key="1">
    <source>
        <dbReference type="EMBL" id="SNW63090.1"/>
    </source>
</evidence>
<proteinExistence type="predicted"/>
<dbReference type="EMBL" id="LT906555">
    <property type="protein sequence ID" value="SNW63090.1"/>
    <property type="molecule type" value="Genomic_DNA"/>
</dbReference>
<name>A0A2I2L6G6_9VIRU</name>
<evidence type="ECO:0000313" key="2">
    <source>
        <dbReference type="Proteomes" id="UP000236316"/>
    </source>
</evidence>
<accession>A0A2I2L6G6</accession>
<dbReference type="KEGG" id="vg:35381859"/>